<comment type="caution">
    <text evidence="2">The sequence shown here is derived from an EMBL/GenBank/DDBJ whole genome shotgun (WGS) entry which is preliminary data.</text>
</comment>
<sequence length="136" mass="15788">MAKIKKNIITNSPDEPDSIYLEQFGKEINSPETPSDSTQEKDIEKELTSEDIVHRQIREEIENIDLDDSLKLQIQSQSNKIQPLKEEKKLKKLLEIAKKKGVVFAINIAKKMANPYILDTFHDILVKEGYYKKFLK</sequence>
<evidence type="ECO:0000256" key="1">
    <source>
        <dbReference type="SAM" id="MobiDB-lite"/>
    </source>
</evidence>
<name>A0A1G2HTJ9_9BACT</name>
<protein>
    <submittedName>
        <fullName evidence="2">Uncharacterized protein</fullName>
    </submittedName>
</protein>
<dbReference type="EMBL" id="MHOQ01000039">
    <property type="protein sequence ID" value="OGZ65729.1"/>
    <property type="molecule type" value="Genomic_DNA"/>
</dbReference>
<dbReference type="AlphaFoldDB" id="A0A1G2HTJ9"/>
<organism evidence="2 3">
    <name type="scientific">Candidatus Staskawiczbacteria bacterium RIFCSPHIGHO2_02_FULL_33_16</name>
    <dbReference type="NCBI Taxonomy" id="1802204"/>
    <lineage>
        <taxon>Bacteria</taxon>
        <taxon>Candidatus Staskawicziibacteriota</taxon>
    </lineage>
</organism>
<reference evidence="2 3" key="1">
    <citation type="journal article" date="2016" name="Nat. Commun.">
        <title>Thousands of microbial genomes shed light on interconnected biogeochemical processes in an aquifer system.</title>
        <authorList>
            <person name="Anantharaman K."/>
            <person name="Brown C.T."/>
            <person name="Hug L.A."/>
            <person name="Sharon I."/>
            <person name="Castelle C.J."/>
            <person name="Probst A.J."/>
            <person name="Thomas B.C."/>
            <person name="Singh A."/>
            <person name="Wilkins M.J."/>
            <person name="Karaoz U."/>
            <person name="Brodie E.L."/>
            <person name="Williams K.H."/>
            <person name="Hubbard S.S."/>
            <person name="Banfield J.F."/>
        </authorList>
    </citation>
    <scope>NUCLEOTIDE SEQUENCE [LARGE SCALE GENOMIC DNA]</scope>
</reference>
<dbReference type="Proteomes" id="UP000179183">
    <property type="component" value="Unassembled WGS sequence"/>
</dbReference>
<accession>A0A1G2HTJ9</accession>
<proteinExistence type="predicted"/>
<evidence type="ECO:0000313" key="3">
    <source>
        <dbReference type="Proteomes" id="UP000179183"/>
    </source>
</evidence>
<gene>
    <name evidence="2" type="ORF">A3D34_03495</name>
</gene>
<evidence type="ECO:0000313" key="2">
    <source>
        <dbReference type="EMBL" id="OGZ65729.1"/>
    </source>
</evidence>
<feature type="region of interest" description="Disordered" evidence="1">
    <location>
        <begin position="1"/>
        <end position="46"/>
    </location>
</feature>